<comment type="subcellular location">
    <subcellularLocation>
        <location evidence="2">Endoplasmic reticulum membrane</location>
        <topology evidence="2">Multi-pass membrane protein</topology>
    </subcellularLocation>
</comment>
<evidence type="ECO:0000256" key="8">
    <source>
        <dbReference type="ARBA" id="ARBA00022723"/>
    </source>
</evidence>
<dbReference type="GO" id="GO:0043161">
    <property type="term" value="P:proteasome-mediated ubiquitin-dependent protein catabolic process"/>
    <property type="evidence" value="ECO:0007669"/>
    <property type="project" value="TreeGrafter"/>
</dbReference>
<feature type="transmembrane region" description="Helical" evidence="16">
    <location>
        <begin position="46"/>
        <end position="68"/>
    </location>
</feature>
<feature type="domain" description="RING-type" evidence="17">
    <location>
        <begin position="319"/>
        <end position="367"/>
    </location>
</feature>
<keyword evidence="10" id="KW-0833">Ubl conjugation pathway</keyword>
<dbReference type="Pfam" id="PF13639">
    <property type="entry name" value="zf-RING_2"/>
    <property type="match status" value="1"/>
</dbReference>
<evidence type="ECO:0000256" key="10">
    <source>
        <dbReference type="ARBA" id="ARBA00022786"/>
    </source>
</evidence>
<dbReference type="EMBL" id="KV454476">
    <property type="protein sequence ID" value="ODV62789.1"/>
    <property type="molecule type" value="Genomic_DNA"/>
</dbReference>
<dbReference type="InParanoid" id="A0A1D2VMF8"/>
<keyword evidence="7 16" id="KW-0812">Transmembrane</keyword>
<evidence type="ECO:0000256" key="5">
    <source>
        <dbReference type="ARBA" id="ARBA00012483"/>
    </source>
</evidence>
<keyword evidence="11" id="KW-0256">Endoplasmic reticulum</keyword>
<dbReference type="RefSeq" id="XP_020049096.1">
    <property type="nucleotide sequence ID" value="XM_020190318.1"/>
</dbReference>
<evidence type="ECO:0000256" key="1">
    <source>
        <dbReference type="ARBA" id="ARBA00000900"/>
    </source>
</evidence>
<evidence type="ECO:0000256" key="13">
    <source>
        <dbReference type="ARBA" id="ARBA00022989"/>
    </source>
</evidence>
<evidence type="ECO:0000256" key="3">
    <source>
        <dbReference type="ARBA" id="ARBA00004906"/>
    </source>
</evidence>
<evidence type="ECO:0000256" key="11">
    <source>
        <dbReference type="ARBA" id="ARBA00022824"/>
    </source>
</evidence>
<comment type="catalytic activity">
    <reaction evidence="1">
        <text>S-ubiquitinyl-[E2 ubiquitin-conjugating enzyme]-L-cysteine + [acceptor protein]-L-lysine = [E2 ubiquitin-conjugating enzyme]-L-cysteine + N(6)-ubiquitinyl-[acceptor protein]-L-lysine.</text>
        <dbReference type="EC" id="2.3.2.27"/>
    </reaction>
</comment>
<evidence type="ECO:0000256" key="6">
    <source>
        <dbReference type="ARBA" id="ARBA00022679"/>
    </source>
</evidence>
<dbReference type="FunCoup" id="A0A1D2VMF8">
    <property type="interactions" value="224"/>
</dbReference>
<dbReference type="GO" id="GO:0005789">
    <property type="term" value="C:endoplasmic reticulum membrane"/>
    <property type="evidence" value="ECO:0007669"/>
    <property type="project" value="UniProtKB-SubCell"/>
</dbReference>
<dbReference type="EC" id="2.3.2.27" evidence="5"/>
<dbReference type="Pfam" id="PF25563">
    <property type="entry name" value="TPR_SYVN1_N"/>
    <property type="match status" value="1"/>
</dbReference>
<dbReference type="GO" id="GO:0061630">
    <property type="term" value="F:ubiquitin protein ligase activity"/>
    <property type="evidence" value="ECO:0007669"/>
    <property type="project" value="UniProtKB-EC"/>
</dbReference>
<dbReference type="OrthoDB" id="7759664at2759"/>
<evidence type="ECO:0000256" key="12">
    <source>
        <dbReference type="ARBA" id="ARBA00022833"/>
    </source>
</evidence>
<dbReference type="InterPro" id="IPR050731">
    <property type="entry name" value="HRD1_E3_ubiq-ligases"/>
</dbReference>
<name>A0A1D2VMF8_9ASCO</name>
<dbReference type="GO" id="GO:0036503">
    <property type="term" value="P:ERAD pathway"/>
    <property type="evidence" value="ECO:0007669"/>
    <property type="project" value="TreeGrafter"/>
</dbReference>
<dbReference type="InterPro" id="IPR058051">
    <property type="entry name" value="Znf_RING_synoviolin"/>
</dbReference>
<dbReference type="InterPro" id="IPR013083">
    <property type="entry name" value="Znf_RING/FYVE/PHD"/>
</dbReference>
<dbReference type="Proteomes" id="UP000095038">
    <property type="component" value="Unassembled WGS sequence"/>
</dbReference>
<dbReference type="PROSITE" id="PS51257">
    <property type="entry name" value="PROKAR_LIPOPROTEIN"/>
    <property type="match status" value="1"/>
</dbReference>
<evidence type="ECO:0000313" key="18">
    <source>
        <dbReference type="EMBL" id="ODV62789.1"/>
    </source>
</evidence>
<feature type="transmembrane region" description="Helical" evidence="16">
    <location>
        <begin position="163"/>
        <end position="186"/>
    </location>
</feature>
<evidence type="ECO:0000313" key="19">
    <source>
        <dbReference type="Proteomes" id="UP000095038"/>
    </source>
</evidence>
<dbReference type="GeneID" id="30963954"/>
<keyword evidence="9 15" id="KW-0863">Zinc-finger</keyword>
<feature type="transmembrane region" description="Helical" evidence="16">
    <location>
        <begin position="192"/>
        <end position="212"/>
    </location>
</feature>
<dbReference type="CDD" id="cd16479">
    <property type="entry name" value="RING-H2_synoviolin"/>
    <property type="match status" value="1"/>
</dbReference>
<evidence type="ECO:0000256" key="4">
    <source>
        <dbReference type="ARBA" id="ARBA00010089"/>
    </source>
</evidence>
<keyword evidence="14 16" id="KW-0472">Membrane</keyword>
<evidence type="ECO:0000256" key="2">
    <source>
        <dbReference type="ARBA" id="ARBA00004477"/>
    </source>
</evidence>
<dbReference type="SUPFAM" id="SSF57850">
    <property type="entry name" value="RING/U-box"/>
    <property type="match status" value="1"/>
</dbReference>
<reference evidence="19" key="1">
    <citation type="submission" date="2016-05" db="EMBL/GenBank/DDBJ databases">
        <title>Comparative genomics of biotechnologically important yeasts.</title>
        <authorList>
            <consortium name="DOE Joint Genome Institute"/>
            <person name="Riley R."/>
            <person name="Haridas S."/>
            <person name="Wolfe K.H."/>
            <person name="Lopes M.R."/>
            <person name="Hittinger C.T."/>
            <person name="Goker M."/>
            <person name="Salamov A."/>
            <person name="Wisecaver J."/>
            <person name="Long T.M."/>
            <person name="Aerts A.L."/>
            <person name="Barry K."/>
            <person name="Choi C."/>
            <person name="Clum A."/>
            <person name="Coughlan A.Y."/>
            <person name="Deshpande S."/>
            <person name="Douglass A.P."/>
            <person name="Hanson S.J."/>
            <person name="Klenk H.-P."/>
            <person name="Labutti K."/>
            <person name="Lapidus A."/>
            <person name="Lindquist E."/>
            <person name="Lipzen A."/>
            <person name="Meier-Kolthoff J.P."/>
            <person name="Ohm R.A."/>
            <person name="Otillar R.P."/>
            <person name="Pangilinan J."/>
            <person name="Peng Y."/>
            <person name="Rokas A."/>
            <person name="Rosa C.A."/>
            <person name="Scheuner C."/>
            <person name="Sibirny A.A."/>
            <person name="Slot J.C."/>
            <person name="Stielow J.B."/>
            <person name="Sun H."/>
            <person name="Kurtzman C.P."/>
            <person name="Blackwell M."/>
            <person name="Grigoriev I.V."/>
            <person name="Jeffries T.W."/>
        </authorList>
    </citation>
    <scope>NUCLEOTIDE SEQUENCE [LARGE SCALE GENOMIC DNA]</scope>
    <source>
        <strain evidence="19">DSM 1968</strain>
    </source>
</reference>
<evidence type="ECO:0000256" key="7">
    <source>
        <dbReference type="ARBA" id="ARBA00022692"/>
    </source>
</evidence>
<keyword evidence="8" id="KW-0479">Metal-binding</keyword>
<evidence type="ECO:0000259" key="17">
    <source>
        <dbReference type="PROSITE" id="PS50089"/>
    </source>
</evidence>
<protein>
    <recommendedName>
        <fullName evidence="5">RING-type E3 ubiquitin transferase</fullName>
        <ecNumber evidence="5">2.3.2.27</ecNumber>
    </recommendedName>
</protein>
<comment type="similarity">
    <text evidence="4">Belongs to the HRD1 family.</text>
</comment>
<evidence type="ECO:0000256" key="16">
    <source>
        <dbReference type="SAM" id="Phobius"/>
    </source>
</evidence>
<proteinExistence type="inferred from homology"/>
<comment type="pathway">
    <text evidence="3">Protein modification; protein ubiquitination.</text>
</comment>
<dbReference type="AlphaFoldDB" id="A0A1D2VMF8"/>
<dbReference type="PROSITE" id="PS50089">
    <property type="entry name" value="ZF_RING_2"/>
    <property type="match status" value="1"/>
</dbReference>
<dbReference type="Gene3D" id="3.30.40.10">
    <property type="entry name" value="Zinc/RING finger domain, C3HC4 (zinc finger)"/>
    <property type="match status" value="1"/>
</dbReference>
<evidence type="ECO:0000256" key="14">
    <source>
        <dbReference type="ARBA" id="ARBA00023136"/>
    </source>
</evidence>
<dbReference type="GO" id="GO:0008270">
    <property type="term" value="F:zinc ion binding"/>
    <property type="evidence" value="ECO:0007669"/>
    <property type="project" value="UniProtKB-KW"/>
</dbReference>
<accession>A0A1D2VMF8</accession>
<keyword evidence="13 16" id="KW-1133">Transmembrane helix</keyword>
<keyword evidence="6" id="KW-0808">Transferase</keyword>
<organism evidence="18 19">
    <name type="scientific">Ascoidea rubescens DSM 1968</name>
    <dbReference type="NCBI Taxonomy" id="1344418"/>
    <lineage>
        <taxon>Eukaryota</taxon>
        <taxon>Fungi</taxon>
        <taxon>Dikarya</taxon>
        <taxon>Ascomycota</taxon>
        <taxon>Saccharomycotina</taxon>
        <taxon>Saccharomycetes</taxon>
        <taxon>Ascoideaceae</taxon>
        <taxon>Ascoidea</taxon>
    </lineage>
</organism>
<keyword evidence="12" id="KW-0862">Zinc</keyword>
<dbReference type="PANTHER" id="PTHR22763:SF184">
    <property type="entry name" value="E3 UBIQUITIN-PROTEIN LIGASE SYNOVIOLIN"/>
    <property type="match status" value="1"/>
</dbReference>
<dbReference type="InterPro" id="IPR001841">
    <property type="entry name" value="Znf_RING"/>
</dbReference>
<keyword evidence="19" id="KW-1185">Reference proteome</keyword>
<gene>
    <name evidence="18" type="ORF">ASCRUDRAFT_31983</name>
</gene>
<feature type="transmembrane region" description="Helical" evidence="16">
    <location>
        <begin position="104"/>
        <end position="124"/>
    </location>
</feature>
<dbReference type="InterPro" id="IPR057992">
    <property type="entry name" value="TPR_SYVN1_N"/>
</dbReference>
<sequence length="453" mass="53263">MNHKSQIVIYFVVSNVIAFSCIYHGFNSHPNYFQAVTYLSQGFNLIILTNFVIIYSLLIVRLLQIIFFGASLRLIEIEHIYERLWISITNSFISLATFRNEYGILINFFTALLLFVKVFHWILFDRINFMYQPNNTINNIENQDEEYEVSFIKIFKKLFINRISIVVMLMIYVDLKLIGFCINQSFKNSTNVFIFFSFEFFLLFIEIIYYILKSLINLVEIVYLINHPHEESLEEKSFYLHIIEIVHLFLRSLTYILLFLLLIDPYNFPLHLIRDFYLSLSRFIKKTKQFIEFNKNSKKLDSCLVDATEEELKNHDNLCIICRDDMTTIDIPTGTRLYPKLLKCGHIIHLGCLKNWLERSQRCPMCRAPVFQDSAAPRDTTRNATRDALPENSLIPPDWTILPLRRANRGTIGRVGETSETTQTTQIEEAGEAEEAEWEVALSDSCWVHLKKE</sequence>
<evidence type="ECO:0000256" key="15">
    <source>
        <dbReference type="PROSITE-ProRule" id="PRU00175"/>
    </source>
</evidence>
<dbReference type="PANTHER" id="PTHR22763">
    <property type="entry name" value="RING ZINC FINGER PROTEIN"/>
    <property type="match status" value="1"/>
</dbReference>
<dbReference type="SMART" id="SM00184">
    <property type="entry name" value="RING"/>
    <property type="match status" value="1"/>
</dbReference>
<dbReference type="STRING" id="1344418.A0A1D2VMF8"/>
<feature type="transmembrane region" description="Helical" evidence="16">
    <location>
        <begin position="7"/>
        <end position="26"/>
    </location>
</feature>
<evidence type="ECO:0000256" key="9">
    <source>
        <dbReference type="ARBA" id="ARBA00022771"/>
    </source>
</evidence>